<organism evidence="4 5">
    <name type="scientific">Xylanibacter rodentium</name>
    <dbReference type="NCBI Taxonomy" id="2736289"/>
    <lineage>
        <taxon>Bacteria</taxon>
        <taxon>Pseudomonadati</taxon>
        <taxon>Bacteroidota</taxon>
        <taxon>Bacteroidia</taxon>
        <taxon>Bacteroidales</taxon>
        <taxon>Prevotellaceae</taxon>
        <taxon>Xylanibacter</taxon>
    </lineage>
</organism>
<dbReference type="EMBL" id="JABKKE010000005">
    <property type="protein sequence ID" value="NPE13619.1"/>
    <property type="molecule type" value="Genomic_DNA"/>
</dbReference>
<dbReference type="InterPro" id="IPR036397">
    <property type="entry name" value="RNaseH_sf"/>
</dbReference>
<dbReference type="InterPro" id="IPR012337">
    <property type="entry name" value="RNaseH-like_sf"/>
</dbReference>
<evidence type="ECO:0000313" key="5">
    <source>
        <dbReference type="Proteomes" id="UP001193734"/>
    </source>
</evidence>
<evidence type="ECO:0000313" key="4">
    <source>
        <dbReference type="EMBL" id="NPE13619.1"/>
    </source>
</evidence>
<dbReference type="InterPro" id="IPR001584">
    <property type="entry name" value="Integrase_cat-core"/>
</dbReference>
<feature type="compositionally biased region" description="Basic residues" evidence="2">
    <location>
        <begin position="130"/>
        <end position="139"/>
    </location>
</feature>
<dbReference type="InterPro" id="IPR051917">
    <property type="entry name" value="Transposase-Integrase"/>
</dbReference>
<feature type="domain" description="Integrase catalytic" evidence="3">
    <location>
        <begin position="155"/>
        <end position="321"/>
    </location>
</feature>
<reference evidence="4 5" key="1">
    <citation type="submission" date="2020-05" db="EMBL/GenBank/DDBJ databases">
        <title>Distinct polysaccharide utilization as determinants for interspecies competition between intestinal Prevotella spp.</title>
        <authorList>
            <person name="Galvez E.J.C."/>
            <person name="Iljazovic A."/>
            <person name="Strowig T."/>
        </authorList>
    </citation>
    <scope>NUCLEOTIDE SEQUENCE [LARGE SCALE GENOMIC DNA]</scope>
    <source>
        <strain evidence="4 5">PROD</strain>
    </source>
</reference>
<evidence type="ECO:0000256" key="2">
    <source>
        <dbReference type="SAM" id="MobiDB-lite"/>
    </source>
</evidence>
<feature type="region of interest" description="Disordered" evidence="2">
    <location>
        <begin position="130"/>
        <end position="149"/>
    </location>
</feature>
<dbReference type="InterPro" id="IPR053392">
    <property type="entry name" value="Transposase_IS30-like"/>
</dbReference>
<dbReference type="GeneID" id="82157045"/>
<protein>
    <submittedName>
        <fullName evidence="4">IS30 family transposase</fullName>
    </submittedName>
</protein>
<keyword evidence="5" id="KW-1185">Reference proteome</keyword>
<comment type="caution">
    <text evidence="4">The sequence shown here is derived from an EMBL/GenBank/DDBJ whole genome shotgun (WGS) entry which is preliminary data.</text>
</comment>
<dbReference type="Gene3D" id="3.30.420.10">
    <property type="entry name" value="Ribonuclease H-like superfamily/Ribonuclease H"/>
    <property type="match status" value="1"/>
</dbReference>
<dbReference type="Pfam" id="PF13936">
    <property type="entry name" value="HTH_38"/>
    <property type="match status" value="1"/>
</dbReference>
<name>A0ABX2ASB6_9BACT</name>
<dbReference type="RefSeq" id="WP_172324720.1">
    <property type="nucleotide sequence ID" value="NZ_JABKKE010000005.1"/>
</dbReference>
<dbReference type="PANTHER" id="PTHR10948:SF23">
    <property type="entry name" value="TRANSPOSASE INSI FOR INSERTION SEQUENCE ELEMENT IS30A-RELATED"/>
    <property type="match status" value="1"/>
</dbReference>
<dbReference type="InterPro" id="IPR025246">
    <property type="entry name" value="IS30-like_HTH"/>
</dbReference>
<dbReference type="SUPFAM" id="SSF53098">
    <property type="entry name" value="Ribonuclease H-like"/>
    <property type="match status" value="1"/>
</dbReference>
<dbReference type="PANTHER" id="PTHR10948">
    <property type="entry name" value="TRANSPOSASE"/>
    <property type="match status" value="1"/>
</dbReference>
<accession>A0ABX2ASB6</accession>
<evidence type="ECO:0000259" key="3">
    <source>
        <dbReference type="PROSITE" id="PS50994"/>
    </source>
</evidence>
<dbReference type="NCBIfam" id="NF033563">
    <property type="entry name" value="transpos_IS30"/>
    <property type="match status" value="1"/>
</dbReference>
<evidence type="ECO:0000256" key="1">
    <source>
        <dbReference type="ARBA" id="ARBA00023172"/>
    </source>
</evidence>
<proteinExistence type="predicted"/>
<dbReference type="Proteomes" id="UP001193734">
    <property type="component" value="Unassembled WGS sequence"/>
</dbReference>
<keyword evidence="1" id="KW-0233">DNA recombination</keyword>
<gene>
    <name evidence="4" type="ORF">HPS55_04625</name>
</gene>
<sequence length="328" mass="38061">MKYKQLTSQQRSQIFALLQRKTSKKEIALIVGCSQSALSREIRRNSTATGNYLWDKAHAKALERRKRTTTNKRLDRLLVWRIKQMILNNQWSPEQIRGVLSKEGISISIQSIYNIINADESGELRKHCRHPNFKRRPKGERKPTKATNIADRTSIHDRPAEADGKRFGDFEMDLIVDAYGHAILVLLERMTGFVMMERLKHGKKAKPLAKVVVRILFAYRKYIRTITTDNGSEFAAHRDITAGLRMKGLEDVTVYFADSYCSWQKGAVENVNKLIRQYIHKKANFNEFSDNYIKKVAKKLNLRPRKKLNFSTPKEEFFKQIINFALAS</sequence>
<dbReference type="PROSITE" id="PS50994">
    <property type="entry name" value="INTEGRASE"/>
    <property type="match status" value="1"/>
</dbReference>